<dbReference type="Pfam" id="PF00569">
    <property type="entry name" value="ZZ"/>
    <property type="match status" value="4"/>
</dbReference>
<reference evidence="7 8" key="1">
    <citation type="submission" date="2021-08" db="EMBL/GenBank/DDBJ databases">
        <title>Draft Genome Sequence of Phanerochaete sordida strain YK-624.</title>
        <authorList>
            <person name="Mori T."/>
            <person name="Dohra H."/>
            <person name="Suzuki T."/>
            <person name="Kawagishi H."/>
            <person name="Hirai H."/>
        </authorList>
    </citation>
    <scope>NUCLEOTIDE SEQUENCE [LARGE SCALE GENOMIC DNA]</scope>
    <source>
        <strain evidence="7 8">YK-624</strain>
    </source>
</reference>
<organism evidence="7 8">
    <name type="scientific">Phanerochaete sordida</name>
    <dbReference type="NCBI Taxonomy" id="48140"/>
    <lineage>
        <taxon>Eukaryota</taxon>
        <taxon>Fungi</taxon>
        <taxon>Dikarya</taxon>
        <taxon>Basidiomycota</taxon>
        <taxon>Agaricomycotina</taxon>
        <taxon>Agaricomycetes</taxon>
        <taxon>Polyporales</taxon>
        <taxon>Phanerochaetaceae</taxon>
        <taxon>Phanerochaete</taxon>
    </lineage>
</organism>
<dbReference type="SMART" id="SM00291">
    <property type="entry name" value="ZnF_ZZ"/>
    <property type="match status" value="4"/>
</dbReference>
<keyword evidence="1" id="KW-0479">Metal-binding</keyword>
<feature type="domain" description="ZZ-type" evidence="6">
    <location>
        <begin position="164"/>
        <end position="219"/>
    </location>
</feature>
<feature type="region of interest" description="Disordered" evidence="5">
    <location>
        <begin position="309"/>
        <end position="332"/>
    </location>
</feature>
<dbReference type="PROSITE" id="PS50135">
    <property type="entry name" value="ZF_ZZ_2"/>
    <property type="match status" value="3"/>
</dbReference>
<evidence type="ECO:0000313" key="8">
    <source>
        <dbReference type="Proteomes" id="UP000703269"/>
    </source>
</evidence>
<dbReference type="CDD" id="cd02340">
    <property type="entry name" value="ZZ_NBR1_like"/>
    <property type="match status" value="1"/>
</dbReference>
<dbReference type="InterPro" id="IPR043145">
    <property type="entry name" value="Znf_ZZ_sf"/>
</dbReference>
<keyword evidence="8" id="KW-1185">Reference proteome</keyword>
<dbReference type="AlphaFoldDB" id="A0A9P3G7B5"/>
<gene>
    <name evidence="7" type="ORF">PsYK624_067510</name>
</gene>
<evidence type="ECO:0000256" key="4">
    <source>
        <dbReference type="PROSITE-ProRule" id="PRU00228"/>
    </source>
</evidence>
<evidence type="ECO:0000256" key="3">
    <source>
        <dbReference type="ARBA" id="ARBA00022833"/>
    </source>
</evidence>
<dbReference type="OrthoDB" id="3350428at2759"/>
<dbReference type="Gene3D" id="3.30.60.90">
    <property type="match status" value="4"/>
</dbReference>
<proteinExistence type="predicted"/>
<accession>A0A9P3G7B5</accession>
<protein>
    <submittedName>
        <fullName evidence="7">ZZ-type zinc finger-containing protein</fullName>
    </submittedName>
</protein>
<dbReference type="PROSITE" id="PS01357">
    <property type="entry name" value="ZF_ZZ_1"/>
    <property type="match status" value="1"/>
</dbReference>
<dbReference type="PANTHER" id="PTHR15090">
    <property type="entry name" value="SEQUESTOSOME 1-RELATED"/>
    <property type="match status" value="1"/>
</dbReference>
<keyword evidence="3" id="KW-0862">Zinc</keyword>
<evidence type="ECO:0000256" key="1">
    <source>
        <dbReference type="ARBA" id="ARBA00022723"/>
    </source>
</evidence>
<comment type="caution">
    <text evidence="7">The sequence shown here is derived from an EMBL/GenBank/DDBJ whole genome shotgun (WGS) entry which is preliminary data.</text>
</comment>
<evidence type="ECO:0000256" key="5">
    <source>
        <dbReference type="SAM" id="MobiDB-lite"/>
    </source>
</evidence>
<dbReference type="CDD" id="cd02249">
    <property type="entry name" value="ZZ"/>
    <property type="match status" value="2"/>
</dbReference>
<evidence type="ECO:0000313" key="7">
    <source>
        <dbReference type="EMBL" id="GJE90607.1"/>
    </source>
</evidence>
<name>A0A9P3G7B5_9APHY</name>
<dbReference type="Proteomes" id="UP000703269">
    <property type="component" value="Unassembled WGS sequence"/>
</dbReference>
<sequence>MPALTLPPQLAEAESGDGLPVHFGVHCDGCLRNPIVGQRYKCLSCDDFDFCQSCMADPRFRGAHEPRHRFRQVQSSGAAVRPAPSGEDSVVIGEGRNCDHCNQSIKGLFYKCLDCADFDYCAACASHAGVRRAHNPQHAFFPIQSQADMITFLEMRAARRPVVHVGITCDGCRQRITGVRHKCLQCDDFDFCGDCVAVPVLRTQHGVSHQFFPVDKPDDLAGWLRARAALPRLDALQPASGNIHTAFCDGCEKRIVGVRHKCLVCADFDFCGACIADPALRNLHDVAHAFFPIVDSRNTEVYDSARRRVGGEPVHVQEPPPPYQPSTSTANS</sequence>
<dbReference type="SUPFAM" id="SSF57850">
    <property type="entry name" value="RING/U-box"/>
    <property type="match status" value="4"/>
</dbReference>
<evidence type="ECO:0000259" key="6">
    <source>
        <dbReference type="PROSITE" id="PS50135"/>
    </source>
</evidence>
<dbReference type="InterPro" id="IPR000433">
    <property type="entry name" value="Znf_ZZ"/>
</dbReference>
<keyword evidence="2 4" id="KW-0863">Zinc-finger</keyword>
<evidence type="ECO:0000256" key="2">
    <source>
        <dbReference type="ARBA" id="ARBA00022771"/>
    </source>
</evidence>
<feature type="domain" description="ZZ-type" evidence="6">
    <location>
        <begin position="22"/>
        <end position="78"/>
    </location>
</feature>
<dbReference type="GO" id="GO:0008270">
    <property type="term" value="F:zinc ion binding"/>
    <property type="evidence" value="ECO:0007669"/>
    <property type="project" value="UniProtKB-KW"/>
</dbReference>
<feature type="domain" description="ZZ-type" evidence="6">
    <location>
        <begin position="93"/>
        <end position="148"/>
    </location>
</feature>
<dbReference type="EMBL" id="BPQB01000017">
    <property type="protein sequence ID" value="GJE90607.1"/>
    <property type="molecule type" value="Genomic_DNA"/>
</dbReference>
<dbReference type="InterPro" id="IPR052260">
    <property type="entry name" value="Autophagy_Rcpt_SigReg"/>
</dbReference>